<keyword evidence="5 8" id="KW-1133">Transmembrane helix</keyword>
<dbReference type="Proteomes" id="UP000024842">
    <property type="component" value="Unassembled WGS sequence"/>
</dbReference>
<feature type="transmembrane region" description="Helical" evidence="8">
    <location>
        <begin position="320"/>
        <end position="339"/>
    </location>
</feature>
<dbReference type="AlphaFoldDB" id="A0A023DZX8"/>
<evidence type="ECO:0000256" key="5">
    <source>
        <dbReference type="ARBA" id="ARBA00022989"/>
    </source>
</evidence>
<dbReference type="SUPFAM" id="SSF50182">
    <property type="entry name" value="Sm-like ribonucleoproteins"/>
    <property type="match status" value="1"/>
</dbReference>
<dbReference type="InterPro" id="IPR049278">
    <property type="entry name" value="MS_channel_C"/>
</dbReference>
<dbReference type="InterPro" id="IPR010920">
    <property type="entry name" value="LSM_dom_sf"/>
</dbReference>
<feature type="domain" description="Mechanosensitive ion channel MscS" evidence="9">
    <location>
        <begin position="539"/>
        <end position="601"/>
    </location>
</feature>
<dbReference type="Pfam" id="PF21082">
    <property type="entry name" value="MS_channel_3rd"/>
    <property type="match status" value="1"/>
</dbReference>
<evidence type="ECO:0000256" key="4">
    <source>
        <dbReference type="ARBA" id="ARBA00022692"/>
    </source>
</evidence>
<protein>
    <submittedName>
        <fullName evidence="11">Moderate conductance mechanosensitive channel YbiO</fullName>
    </submittedName>
</protein>
<dbReference type="Gene3D" id="2.30.30.60">
    <property type="match status" value="1"/>
</dbReference>
<evidence type="ECO:0000256" key="8">
    <source>
        <dbReference type="SAM" id="Phobius"/>
    </source>
</evidence>
<feature type="transmembrane region" description="Helical" evidence="8">
    <location>
        <begin position="212"/>
        <end position="234"/>
    </location>
</feature>
<dbReference type="STRING" id="1427503.HE1_01042"/>
<evidence type="ECO:0000256" key="3">
    <source>
        <dbReference type="ARBA" id="ARBA00022475"/>
    </source>
</evidence>
<reference evidence="11 12" key="1">
    <citation type="journal article" date="2014" name="FEMS Microbiol. Lett.">
        <title>Draft genome sequences of three Holospora species (Holospora obtusa, Holospora undulata, and Holospora elegans), endonuclear symbiotic bacteria of the ciliate Paramecium caudatum.</title>
        <authorList>
            <person name="Dohra H."/>
            <person name="Tanaka K."/>
            <person name="Suzuki T."/>
            <person name="Fujishima M."/>
            <person name="Suzuki H."/>
        </authorList>
    </citation>
    <scope>NUCLEOTIDE SEQUENCE [LARGE SCALE GENOMIC DNA]</scope>
    <source>
        <strain evidence="11 12">E1</strain>
    </source>
</reference>
<feature type="transmembrane region" description="Helical" evidence="8">
    <location>
        <begin position="279"/>
        <end position="300"/>
    </location>
</feature>
<dbReference type="EMBL" id="BAUP01000127">
    <property type="protein sequence ID" value="GAJ46703.1"/>
    <property type="molecule type" value="Genomic_DNA"/>
</dbReference>
<dbReference type="GO" id="GO:0005886">
    <property type="term" value="C:plasma membrane"/>
    <property type="evidence" value="ECO:0007669"/>
    <property type="project" value="UniProtKB-SubCell"/>
</dbReference>
<evidence type="ECO:0000259" key="10">
    <source>
        <dbReference type="Pfam" id="PF21082"/>
    </source>
</evidence>
<feature type="transmembrane region" description="Helical" evidence="8">
    <location>
        <begin position="140"/>
        <end position="161"/>
    </location>
</feature>
<evidence type="ECO:0000256" key="6">
    <source>
        <dbReference type="ARBA" id="ARBA00023136"/>
    </source>
</evidence>
<dbReference type="OrthoDB" id="9814206at2"/>
<keyword evidence="6 8" id="KW-0472">Membrane</keyword>
<feature type="coiled-coil region" evidence="7">
    <location>
        <begin position="45"/>
        <end position="83"/>
    </location>
</feature>
<keyword evidence="4 8" id="KW-0812">Transmembrane</keyword>
<dbReference type="InterPro" id="IPR006685">
    <property type="entry name" value="MscS_channel_2nd"/>
</dbReference>
<feature type="domain" description="Mechanosensitive ion channel MscS C-terminal" evidence="10">
    <location>
        <begin position="610"/>
        <end position="697"/>
    </location>
</feature>
<dbReference type="PANTHER" id="PTHR30460">
    <property type="entry name" value="MODERATE CONDUCTANCE MECHANOSENSITIVE CHANNEL YBIO"/>
    <property type="match status" value="1"/>
</dbReference>
<sequence>MFPRKILFKFFYYITLGSILIYGDSQADSGQESLPQKSSSSKVSHKNSSKEMQKLLKEVRDAKQHLKKNQDQLERILKRLQQYDPPPSNEAAEQKTERISPLLTHLELFSFQLKRVLHNFFYGFEYMFRLVLAPEFNAKSLGVVVWMLGIFVISGIGNVLIYQRFYTSLSKISRTIGVKIIALFCVPVLVYAGIGRIWSFKRWFLPSVCTEFLAYLPLHTYTLMAGYYGVSVYFSSVLRVQLSVPAVQMALHGFQRVFLIHFLSKVLREILTLTQANSLIFSTFSQSAAIVFSFGLWNALKKFKYMVCSEITVPSRRNRLILLSSFYQWGVGLFINLWLFFPEVFMAFFIPTVATASVLLGINVVQPQVYRMFLEFLWKKKNTSFIFPLLYQYRKESLSTVKILVYIGLLTLWGEVFQEIQNNAAFSIVYWMTSIFVSPWVTRCFNAALVGMASFLLIKIINKILKYYVEDRYSTQSLENNFLFTRLKTMMAIIRTSVNVLVGGPALIFMISYIFGVQLKEWAASVGVAGFGLTFGLQNIVRDFITGFFIIFENNLMVGDEVDIDGRTGKVELIAARTVKIRSENGTLMTIPFGNIVVIGNRNKHFSAVLMNISVTYHEDLEKVQRLVEKAFNILKKNSPVKRYVLGNLEFRGVNEVTAYSVVLLAKIRTTPNCQDQVRRQFNRILKELFDEAGIKIPTPPHMVLGASPSLTNTHI</sequence>
<feature type="transmembrane region" description="Helical" evidence="8">
    <location>
        <begin position="181"/>
        <end position="200"/>
    </location>
</feature>
<dbReference type="Gene3D" id="3.30.70.100">
    <property type="match status" value="1"/>
</dbReference>
<dbReference type="Gene3D" id="1.10.287.1260">
    <property type="match status" value="1"/>
</dbReference>
<dbReference type="GO" id="GO:0008381">
    <property type="term" value="F:mechanosensitive monoatomic ion channel activity"/>
    <property type="evidence" value="ECO:0007669"/>
    <property type="project" value="InterPro"/>
</dbReference>
<feature type="transmembrane region" description="Helical" evidence="8">
    <location>
        <begin position="496"/>
        <end position="516"/>
    </location>
</feature>
<keyword evidence="7" id="KW-0175">Coiled coil</keyword>
<evidence type="ECO:0000256" key="2">
    <source>
        <dbReference type="ARBA" id="ARBA00008017"/>
    </source>
</evidence>
<organism evidence="11 12">
    <name type="scientific">Holospora elegans E1</name>
    <dbReference type="NCBI Taxonomy" id="1427503"/>
    <lineage>
        <taxon>Bacteria</taxon>
        <taxon>Pseudomonadati</taxon>
        <taxon>Pseudomonadota</taxon>
        <taxon>Alphaproteobacteria</taxon>
        <taxon>Holosporales</taxon>
        <taxon>Holosporaceae</taxon>
        <taxon>Holospora</taxon>
    </lineage>
</organism>
<evidence type="ECO:0000313" key="11">
    <source>
        <dbReference type="EMBL" id="GAJ46703.1"/>
    </source>
</evidence>
<keyword evidence="12" id="KW-1185">Reference proteome</keyword>
<comment type="caution">
    <text evidence="11">The sequence shown here is derived from an EMBL/GenBank/DDBJ whole genome shotgun (WGS) entry which is preliminary data.</text>
</comment>
<evidence type="ECO:0000256" key="1">
    <source>
        <dbReference type="ARBA" id="ARBA00004651"/>
    </source>
</evidence>
<name>A0A023DZX8_9PROT</name>
<dbReference type="PANTHER" id="PTHR30460:SF0">
    <property type="entry name" value="MODERATE CONDUCTANCE MECHANOSENSITIVE CHANNEL YBIO"/>
    <property type="match status" value="1"/>
</dbReference>
<dbReference type="InterPro" id="IPR023408">
    <property type="entry name" value="MscS_beta-dom_sf"/>
</dbReference>
<feature type="transmembrane region" description="Helical" evidence="8">
    <location>
        <begin position="403"/>
        <end position="420"/>
    </location>
</feature>
<evidence type="ECO:0000259" key="9">
    <source>
        <dbReference type="Pfam" id="PF00924"/>
    </source>
</evidence>
<dbReference type="InterPro" id="IPR045276">
    <property type="entry name" value="YbiO_bact"/>
</dbReference>
<feature type="transmembrane region" description="Helical" evidence="8">
    <location>
        <begin position="345"/>
        <end position="365"/>
    </location>
</feature>
<feature type="transmembrane region" description="Helical" evidence="8">
    <location>
        <begin position="522"/>
        <end position="541"/>
    </location>
</feature>
<feature type="transmembrane region" description="Helical" evidence="8">
    <location>
        <begin position="246"/>
        <end position="267"/>
    </location>
</feature>
<evidence type="ECO:0000256" key="7">
    <source>
        <dbReference type="SAM" id="Coils"/>
    </source>
</evidence>
<proteinExistence type="inferred from homology"/>
<dbReference type="SUPFAM" id="SSF82689">
    <property type="entry name" value="Mechanosensitive channel protein MscS (YggB), C-terminal domain"/>
    <property type="match status" value="1"/>
</dbReference>
<comment type="subcellular location">
    <subcellularLocation>
        <location evidence="1">Cell membrane</location>
        <topology evidence="1">Multi-pass membrane protein</topology>
    </subcellularLocation>
</comment>
<keyword evidence="3" id="KW-1003">Cell membrane</keyword>
<dbReference type="InterPro" id="IPR011066">
    <property type="entry name" value="MscS_channel_C_sf"/>
</dbReference>
<dbReference type="Pfam" id="PF00924">
    <property type="entry name" value="MS_channel_2nd"/>
    <property type="match status" value="1"/>
</dbReference>
<comment type="similarity">
    <text evidence="2">Belongs to the MscS (TC 1.A.23) family.</text>
</comment>
<gene>
    <name evidence="11" type="ORF">HE1_01042</name>
</gene>
<feature type="transmembrane region" description="Helical" evidence="8">
    <location>
        <begin position="440"/>
        <end position="458"/>
    </location>
</feature>
<evidence type="ECO:0000313" key="12">
    <source>
        <dbReference type="Proteomes" id="UP000024842"/>
    </source>
</evidence>
<accession>A0A023DZX8</accession>